<feature type="transmembrane region" description="Helical" evidence="5">
    <location>
        <begin position="90"/>
        <end position="111"/>
    </location>
</feature>
<protein>
    <recommendedName>
        <fullName evidence="6">Amino acid permease/ SLC12A domain-containing protein</fullName>
    </recommendedName>
</protein>
<evidence type="ECO:0000256" key="2">
    <source>
        <dbReference type="ARBA" id="ARBA00022692"/>
    </source>
</evidence>
<evidence type="ECO:0000256" key="3">
    <source>
        <dbReference type="ARBA" id="ARBA00022989"/>
    </source>
</evidence>
<dbReference type="OrthoDB" id="2020542at2759"/>
<dbReference type="GO" id="GO:0006884">
    <property type="term" value="P:cell volume homeostasis"/>
    <property type="evidence" value="ECO:0007669"/>
    <property type="project" value="TreeGrafter"/>
</dbReference>
<dbReference type="GO" id="GO:0055064">
    <property type="term" value="P:chloride ion homeostasis"/>
    <property type="evidence" value="ECO:0007669"/>
    <property type="project" value="TreeGrafter"/>
</dbReference>
<dbReference type="GO" id="GO:1990573">
    <property type="term" value="P:potassium ion import across plasma membrane"/>
    <property type="evidence" value="ECO:0007669"/>
    <property type="project" value="TreeGrafter"/>
</dbReference>
<keyword evidence="4 5" id="KW-0472">Membrane</keyword>
<reference evidence="8" key="1">
    <citation type="submission" date="2021-01" db="EMBL/GenBank/DDBJ databases">
        <title>Caligus Genome Assembly.</title>
        <authorList>
            <person name="Gallardo-Escarate C."/>
        </authorList>
    </citation>
    <scope>NUCLEOTIDE SEQUENCE [LARGE SCALE GENOMIC DNA]</scope>
</reference>
<dbReference type="PANTHER" id="PTHR11827">
    <property type="entry name" value="SOLUTE CARRIER FAMILY 12, CATION COTRANSPORTERS"/>
    <property type="match status" value="1"/>
</dbReference>
<dbReference type="PANTHER" id="PTHR11827:SF103">
    <property type="entry name" value="SODIUM CHLORIDE COTRANSPORTER 69, ISOFORM E"/>
    <property type="match status" value="1"/>
</dbReference>
<proteinExistence type="predicted"/>
<sequence>MSAVSTNGQIRGGGIYYMISRSLGPEFGGAIGIMFTLANSIAVSMYLIAVLRDGVRHIREPSNDVRIIGAISLVAVLLLAIVGMEWVTRVQMVLLFLLIGSQIDFIVGSFLPTEEDAAYGFVGYNSSLFVENLSPNYHEYGKPNDPPSFFTVFGVFFPAVTGIVAGANLSGDLKDPGVAIPKGMSSSELLHNLHPAIISSEKKPFTLYFP</sequence>
<dbReference type="EMBL" id="CP045898">
    <property type="protein sequence ID" value="QQP40017.1"/>
    <property type="molecule type" value="Genomic_DNA"/>
</dbReference>
<dbReference type="InterPro" id="IPR004841">
    <property type="entry name" value="AA-permease/SLC12A_dom"/>
</dbReference>
<organism evidence="7 8">
    <name type="scientific">Caligus rogercresseyi</name>
    <name type="common">Sea louse</name>
    <dbReference type="NCBI Taxonomy" id="217165"/>
    <lineage>
        <taxon>Eukaryota</taxon>
        <taxon>Metazoa</taxon>
        <taxon>Ecdysozoa</taxon>
        <taxon>Arthropoda</taxon>
        <taxon>Crustacea</taxon>
        <taxon>Multicrustacea</taxon>
        <taxon>Hexanauplia</taxon>
        <taxon>Copepoda</taxon>
        <taxon>Siphonostomatoida</taxon>
        <taxon>Caligidae</taxon>
        <taxon>Caligus</taxon>
    </lineage>
</organism>
<dbReference type="AlphaFoldDB" id="A0A7T8JYL8"/>
<dbReference type="GO" id="GO:0016020">
    <property type="term" value="C:membrane"/>
    <property type="evidence" value="ECO:0007669"/>
    <property type="project" value="UniProtKB-SubCell"/>
</dbReference>
<name>A0A7T8JYL8_CALRO</name>
<dbReference type="Gene3D" id="1.20.1740.10">
    <property type="entry name" value="Amino acid/polyamine transporter I"/>
    <property type="match status" value="1"/>
</dbReference>
<evidence type="ECO:0000256" key="4">
    <source>
        <dbReference type="ARBA" id="ARBA00023136"/>
    </source>
</evidence>
<accession>A0A7T8JYL8</accession>
<dbReference type="Proteomes" id="UP000595437">
    <property type="component" value="Chromosome 9"/>
</dbReference>
<dbReference type="GO" id="GO:0055075">
    <property type="term" value="P:potassium ion homeostasis"/>
    <property type="evidence" value="ECO:0007669"/>
    <property type="project" value="TreeGrafter"/>
</dbReference>
<feature type="domain" description="Amino acid permease/ SLC12A" evidence="6">
    <location>
        <begin position="1"/>
        <end position="186"/>
    </location>
</feature>
<evidence type="ECO:0000313" key="7">
    <source>
        <dbReference type="EMBL" id="QQP40017.1"/>
    </source>
</evidence>
<gene>
    <name evidence="7" type="ORF">FKW44_013916</name>
</gene>
<dbReference type="GO" id="GO:0055078">
    <property type="term" value="P:sodium ion homeostasis"/>
    <property type="evidence" value="ECO:0007669"/>
    <property type="project" value="TreeGrafter"/>
</dbReference>
<evidence type="ECO:0000256" key="5">
    <source>
        <dbReference type="SAM" id="Phobius"/>
    </source>
</evidence>
<feature type="transmembrane region" description="Helical" evidence="5">
    <location>
        <begin position="63"/>
        <end position="84"/>
    </location>
</feature>
<dbReference type="InterPro" id="IPR004842">
    <property type="entry name" value="SLC12A_fam"/>
</dbReference>
<dbReference type="Pfam" id="PF00324">
    <property type="entry name" value="AA_permease"/>
    <property type="match status" value="1"/>
</dbReference>
<feature type="transmembrane region" description="Helical" evidence="5">
    <location>
        <begin position="27"/>
        <end position="51"/>
    </location>
</feature>
<keyword evidence="2 5" id="KW-0812">Transmembrane</keyword>
<evidence type="ECO:0000313" key="8">
    <source>
        <dbReference type="Proteomes" id="UP000595437"/>
    </source>
</evidence>
<evidence type="ECO:0000256" key="1">
    <source>
        <dbReference type="ARBA" id="ARBA00004141"/>
    </source>
</evidence>
<evidence type="ECO:0000259" key="6">
    <source>
        <dbReference type="Pfam" id="PF00324"/>
    </source>
</evidence>
<keyword evidence="8" id="KW-1185">Reference proteome</keyword>
<comment type="subcellular location">
    <subcellularLocation>
        <location evidence="1">Membrane</location>
        <topology evidence="1">Multi-pass membrane protein</topology>
    </subcellularLocation>
</comment>
<dbReference type="GO" id="GO:0008511">
    <property type="term" value="F:sodium:potassium:chloride symporter activity"/>
    <property type="evidence" value="ECO:0007669"/>
    <property type="project" value="TreeGrafter"/>
</dbReference>
<keyword evidence="3 5" id="KW-1133">Transmembrane helix</keyword>